<evidence type="ECO:0000256" key="1">
    <source>
        <dbReference type="SAM" id="Phobius"/>
    </source>
</evidence>
<dbReference type="InterPro" id="IPR051043">
    <property type="entry name" value="Sulfatase_Mod_Factor_Kinase"/>
</dbReference>
<dbReference type="PANTHER" id="PTHR23150:SF19">
    <property type="entry name" value="FORMYLGLYCINE-GENERATING ENZYME"/>
    <property type="match status" value="1"/>
</dbReference>
<keyword evidence="1" id="KW-1133">Transmembrane helix</keyword>
<dbReference type="InterPro" id="IPR005532">
    <property type="entry name" value="SUMF_dom"/>
</dbReference>
<name>A0A3B1CWA4_9ZZZZ</name>
<keyword evidence="1" id="KW-0812">Transmembrane</keyword>
<reference evidence="3" key="1">
    <citation type="submission" date="2018-06" db="EMBL/GenBank/DDBJ databases">
        <authorList>
            <person name="Zhirakovskaya E."/>
        </authorList>
    </citation>
    <scope>NUCLEOTIDE SEQUENCE</scope>
</reference>
<evidence type="ECO:0000259" key="2">
    <source>
        <dbReference type="Pfam" id="PF03781"/>
    </source>
</evidence>
<organism evidence="3">
    <name type="scientific">hydrothermal vent metagenome</name>
    <dbReference type="NCBI Taxonomy" id="652676"/>
    <lineage>
        <taxon>unclassified sequences</taxon>
        <taxon>metagenomes</taxon>
        <taxon>ecological metagenomes</taxon>
    </lineage>
</organism>
<dbReference type="Gene3D" id="3.90.1580.10">
    <property type="entry name" value="paralog of FGE (formylglycine-generating enzyme)"/>
    <property type="match status" value="1"/>
</dbReference>
<dbReference type="InterPro" id="IPR016187">
    <property type="entry name" value="CTDL_fold"/>
</dbReference>
<proteinExistence type="predicted"/>
<feature type="transmembrane region" description="Helical" evidence="1">
    <location>
        <begin position="6"/>
        <end position="25"/>
    </location>
</feature>
<sequence length="286" mass="32770">MDKTFVRVYSLFILFFVGIGLLMIYKAPPSHKTDRAEQGTAHTLGEVSQSPLENPMIPIPAGEFIMGAEDGGMDEQPQRNVYLDAFAIQKYEVMQHEYNAFVEGTGHRKPLNRYVKNIEYFNHVNQPAIYVSWLDAYDYCAWRGFRLPTEAEWEKAARGTEGLSWPWREKFEASFANFKGDSDQGVFTMVAGSYKKDESPYGIYDMSGNVREWVQDWYNDQYYLSAPIKNPLGPQAGEEKVLRGSSWRDSLYAGRASGRLKMTPGYRYEGVGFRCAQTVNVDMEER</sequence>
<dbReference type="GO" id="GO:0120147">
    <property type="term" value="F:formylglycine-generating oxidase activity"/>
    <property type="evidence" value="ECO:0007669"/>
    <property type="project" value="TreeGrafter"/>
</dbReference>
<dbReference type="InterPro" id="IPR042095">
    <property type="entry name" value="SUMF_sf"/>
</dbReference>
<dbReference type="PANTHER" id="PTHR23150">
    <property type="entry name" value="SULFATASE MODIFYING FACTOR 1, 2"/>
    <property type="match status" value="1"/>
</dbReference>
<keyword evidence="1" id="KW-0472">Membrane</keyword>
<dbReference type="EMBL" id="UOGF01000065">
    <property type="protein sequence ID" value="VAX30811.1"/>
    <property type="molecule type" value="Genomic_DNA"/>
</dbReference>
<evidence type="ECO:0000313" key="3">
    <source>
        <dbReference type="EMBL" id="VAX30811.1"/>
    </source>
</evidence>
<dbReference type="SUPFAM" id="SSF56436">
    <property type="entry name" value="C-type lectin-like"/>
    <property type="match status" value="1"/>
</dbReference>
<gene>
    <name evidence="3" type="ORF">MNBD_NITROSPIRAE01-1802</name>
</gene>
<dbReference type="AlphaFoldDB" id="A0A3B1CWA4"/>
<dbReference type="Pfam" id="PF03781">
    <property type="entry name" value="FGE-sulfatase"/>
    <property type="match status" value="1"/>
</dbReference>
<feature type="domain" description="Sulfatase-modifying factor enzyme-like" evidence="2">
    <location>
        <begin position="55"/>
        <end position="276"/>
    </location>
</feature>
<accession>A0A3B1CWA4</accession>
<protein>
    <recommendedName>
        <fullName evidence="2">Sulfatase-modifying factor enzyme-like domain-containing protein</fullName>
    </recommendedName>
</protein>